<feature type="domain" description="Fibronectin type-III" evidence="8">
    <location>
        <begin position="4"/>
        <end position="98"/>
    </location>
</feature>
<dbReference type="PANTHER" id="PTHR13817:SF177">
    <property type="entry name" value="IG-LIKE AND FIBRONECTIN TYPE-III DOMAIN-CONTAINING PROTEIN 1-RELATED"/>
    <property type="match status" value="1"/>
</dbReference>
<keyword evidence="10" id="KW-1185">Reference proteome</keyword>
<dbReference type="SUPFAM" id="SSF48726">
    <property type="entry name" value="Immunoglobulin"/>
    <property type="match status" value="4"/>
</dbReference>
<dbReference type="InterPro" id="IPR050964">
    <property type="entry name" value="Striated_Muscle_Regulatory"/>
</dbReference>
<dbReference type="CDD" id="cd00063">
    <property type="entry name" value="FN3"/>
    <property type="match status" value="4"/>
</dbReference>
<reference evidence="11" key="1">
    <citation type="submission" date="2016-06" db="UniProtKB">
        <authorList>
            <consortium name="WormBaseParasite"/>
        </authorList>
    </citation>
    <scope>IDENTIFICATION</scope>
</reference>
<dbReference type="OrthoDB" id="504170at2759"/>
<reference evidence="9 10" key="2">
    <citation type="submission" date="2018-11" db="EMBL/GenBank/DDBJ databases">
        <authorList>
            <consortium name="Pathogen Informatics"/>
        </authorList>
    </citation>
    <scope>NUCLEOTIDE SEQUENCE [LARGE SCALE GENOMIC DNA]</scope>
</reference>
<gene>
    <name evidence="9" type="ORF">GPUH_LOCUS696</name>
</gene>
<dbReference type="InterPro" id="IPR036179">
    <property type="entry name" value="Ig-like_dom_sf"/>
</dbReference>
<sequence length="1272" mass="144001">VPGVPENGQVVDIGTDCATIRWDAPSDDGGSAITGYVVEKKEASRRAFHRFTQVSGTTLMCVIDELEMNTAYIVRIAAINKYGTGEFMELSRFQTATPFSAPTVQRPPNIRNITSESCTLEWPEVQLDGGSPIYGYDVFMRKDKAAWIKLNEELLFTRQFTVSNIQPGPVYEFKIEATNEAGLTSSSNIPSEPLIISAAAEELPVLAVPMVEVVSSDTVRLQWTEVAVEKCNVTSFVVKYKSEKGSVWSEKETEHSPLQIDGLKEGVSYLFKVAAKSGPTVGEFSEETVPIRVVAARKPEITKGIKDTSVSCKRELRLECHAVGEPIPEYIWSKDGNEIVPADDNVEIVNEGYMSVFLIHHTTMDDAGLYTCEVANDLGSVHSDAVVTVTEVRAHFTTSFPEYLEVDEGSDAIFSCELSDADASVIWLKDGRAIVCDNRLVIEQEDVERRLTIRNARPEDCGEYECATADKKSRTQAELVVKEEEAQIKQGPQDQVVTEFGTTLVLTCETTKPVKSVKWFKNGKEIWSRFQKYAMSVQQSVATLEVYNFEASDQGEYSVALREDERSAPAKVELKVVPFIKLTEDMDTAVMKLHAGSDFAFELAYEGFPEPTAEATLNEQSVDIARFRMHTYDDKLSVRLRNLTKQDSGSLKIIMENVAGRTSKEIQLDVLDLPTEPLNLTYSDLTSRSVMLRWERPREDGGSPINSYIIERKTTGIQRWRSVGKCEPQQCMFLAEELYPSESYGFRIIAVNEVGEGPPSTVVDVFTKSESFELAELAEEARIVLQTPSRPEATLSADNRIVLLTWRLTEGADEYIVERSERDNEWKQIGVSTEPNFEDSVDEDLSYMYRIIAKKGEHESSPSEPTIQLTVQLPDLITEAQVPKDEAAEVGLKEVPETVEEWQLIEEEKAEKLEAQAAKPEEEARPEKVPKKKKKSVKKVTKDEVKGKLEADEQEVRKEMLEKADAIKKEQEKLVEEVIELKREIQKEETEKFEVEVASEKIAAKPHVEEQEQVAEEAKKIIEEKAEAEKKREIPQKKKRKKTEVKPEDEKKPEKQDETEKEKEKVEFRPEAEKEQERPQEQKRKKSEAESEAEKKAEVETTPEERPFEKVVSEEELEKSFERKKLEREKSDAEKMLEEKEIRLEEAKAAKELETEGEKKAKPEKKMAKKKEGKKVARKDKREVKLEEPAMQVQLGEAEVEKKLEKREKLAVRPVESCIKIAYGTENVELKIEIRGECTKCWWTKDANLLDDEHVETTTSSSVLRIGSVDET</sequence>
<dbReference type="FunFam" id="2.60.40.10:FF:000056">
    <property type="entry name" value="twitchin isoform X4"/>
    <property type="match status" value="1"/>
</dbReference>
<evidence type="ECO:0000256" key="4">
    <source>
        <dbReference type="ARBA" id="ARBA00023157"/>
    </source>
</evidence>
<dbReference type="Gene3D" id="2.60.40.10">
    <property type="entry name" value="Immunoglobulins"/>
    <property type="match status" value="9"/>
</dbReference>
<dbReference type="InterPro" id="IPR013783">
    <property type="entry name" value="Ig-like_fold"/>
</dbReference>
<evidence type="ECO:0000256" key="5">
    <source>
        <dbReference type="ARBA" id="ARBA00023319"/>
    </source>
</evidence>
<feature type="domain" description="Ig-like" evidence="7">
    <location>
        <begin position="501"/>
        <end position="575"/>
    </location>
</feature>
<feature type="compositionally biased region" description="Basic residues" evidence="6">
    <location>
        <begin position="930"/>
        <end position="939"/>
    </location>
</feature>
<proteinExistence type="predicted"/>
<evidence type="ECO:0000259" key="8">
    <source>
        <dbReference type="PROSITE" id="PS50853"/>
    </source>
</evidence>
<evidence type="ECO:0000313" key="9">
    <source>
        <dbReference type="EMBL" id="VDK28542.1"/>
    </source>
</evidence>
<dbReference type="PROSITE" id="PS50835">
    <property type="entry name" value="IG_LIKE"/>
    <property type="match status" value="3"/>
</dbReference>
<dbReference type="EMBL" id="UYRT01000675">
    <property type="protein sequence ID" value="VDK28542.1"/>
    <property type="molecule type" value="Genomic_DNA"/>
</dbReference>
<dbReference type="PROSITE" id="PS50853">
    <property type="entry name" value="FN3"/>
    <property type="match status" value="4"/>
</dbReference>
<dbReference type="FunFam" id="2.60.40.10:FF:000032">
    <property type="entry name" value="palladin isoform X1"/>
    <property type="match status" value="1"/>
</dbReference>
<dbReference type="AlphaFoldDB" id="A0A183CW55"/>
<accession>A0A183CW55</accession>
<feature type="domain" description="Fibronectin type-III" evidence="8">
    <location>
        <begin position="104"/>
        <end position="202"/>
    </location>
</feature>
<dbReference type="SUPFAM" id="SSF49265">
    <property type="entry name" value="Fibronectin type III"/>
    <property type="match status" value="3"/>
</dbReference>
<evidence type="ECO:0000256" key="6">
    <source>
        <dbReference type="SAM" id="MobiDB-lite"/>
    </source>
</evidence>
<dbReference type="WBParaSite" id="GPUH_0000069601-mRNA-1">
    <property type="protein sequence ID" value="GPUH_0000069601-mRNA-1"/>
    <property type="gene ID" value="GPUH_0000069601"/>
</dbReference>
<dbReference type="InterPro" id="IPR007110">
    <property type="entry name" value="Ig-like_dom"/>
</dbReference>
<dbReference type="InterPro" id="IPR003598">
    <property type="entry name" value="Ig_sub2"/>
</dbReference>
<protein>
    <submittedName>
        <fullName evidence="11">TITIN protein</fullName>
    </submittedName>
</protein>
<evidence type="ECO:0000313" key="11">
    <source>
        <dbReference type="WBParaSite" id="GPUH_0000069601-mRNA-1"/>
    </source>
</evidence>
<dbReference type="Pfam" id="PF00041">
    <property type="entry name" value="fn3"/>
    <property type="match status" value="4"/>
</dbReference>
<keyword evidence="3" id="KW-0677">Repeat</keyword>
<evidence type="ECO:0000256" key="3">
    <source>
        <dbReference type="ARBA" id="ARBA00022737"/>
    </source>
</evidence>
<dbReference type="PANTHER" id="PTHR13817">
    <property type="entry name" value="TITIN"/>
    <property type="match status" value="1"/>
</dbReference>
<comment type="subcellular location">
    <subcellularLocation>
        <location evidence="1">Cytoplasm</location>
    </subcellularLocation>
</comment>
<dbReference type="CDD" id="cd00096">
    <property type="entry name" value="Ig"/>
    <property type="match status" value="1"/>
</dbReference>
<dbReference type="InterPro" id="IPR003599">
    <property type="entry name" value="Ig_sub"/>
</dbReference>
<dbReference type="GO" id="GO:0030017">
    <property type="term" value="C:sarcomere"/>
    <property type="evidence" value="ECO:0007669"/>
    <property type="project" value="UniProtKB-ARBA"/>
</dbReference>
<feature type="compositionally biased region" description="Basic and acidic residues" evidence="6">
    <location>
        <begin position="940"/>
        <end position="953"/>
    </location>
</feature>
<dbReference type="SMART" id="SM00408">
    <property type="entry name" value="IGc2"/>
    <property type="match status" value="3"/>
</dbReference>
<feature type="compositionally biased region" description="Basic residues" evidence="6">
    <location>
        <begin position="1167"/>
        <end position="1179"/>
    </location>
</feature>
<dbReference type="InterPro" id="IPR036116">
    <property type="entry name" value="FN3_sf"/>
</dbReference>
<feature type="domain" description="Fibronectin type-III" evidence="8">
    <location>
        <begin position="676"/>
        <end position="770"/>
    </location>
</feature>
<name>A0A183CW55_9BILA</name>
<keyword evidence="5" id="KW-0393">Immunoglobulin domain</keyword>
<feature type="compositionally biased region" description="Basic and acidic residues" evidence="6">
    <location>
        <begin position="1044"/>
        <end position="1166"/>
    </location>
</feature>
<feature type="region of interest" description="Disordered" evidence="6">
    <location>
        <begin position="912"/>
        <end position="953"/>
    </location>
</feature>
<evidence type="ECO:0000256" key="1">
    <source>
        <dbReference type="ARBA" id="ARBA00004496"/>
    </source>
</evidence>
<dbReference type="FunFam" id="2.60.40.10:FF:000211">
    <property type="entry name" value="Obscurin-like protein 1"/>
    <property type="match status" value="1"/>
</dbReference>
<dbReference type="InterPro" id="IPR013098">
    <property type="entry name" value="Ig_I-set"/>
</dbReference>
<feature type="region of interest" description="Disordered" evidence="6">
    <location>
        <begin position="990"/>
        <end position="1183"/>
    </location>
</feature>
<feature type="domain" description="Ig-like" evidence="7">
    <location>
        <begin position="394"/>
        <end position="482"/>
    </location>
</feature>
<keyword evidence="4" id="KW-1015">Disulfide bond</keyword>
<evidence type="ECO:0000259" key="7">
    <source>
        <dbReference type="PROSITE" id="PS50835"/>
    </source>
</evidence>
<feature type="domain" description="Fibronectin type-III" evidence="8">
    <location>
        <begin position="204"/>
        <end position="296"/>
    </location>
</feature>
<evidence type="ECO:0000313" key="10">
    <source>
        <dbReference type="Proteomes" id="UP000271098"/>
    </source>
</evidence>
<feature type="domain" description="Ig-like" evidence="7">
    <location>
        <begin position="299"/>
        <end position="388"/>
    </location>
</feature>
<dbReference type="SMART" id="SM00060">
    <property type="entry name" value="FN3"/>
    <property type="match status" value="5"/>
</dbReference>
<keyword evidence="2" id="KW-0963">Cytoplasm</keyword>
<feature type="compositionally biased region" description="Basic and acidic residues" evidence="6">
    <location>
        <begin position="912"/>
        <end position="929"/>
    </location>
</feature>
<dbReference type="InterPro" id="IPR003961">
    <property type="entry name" value="FN3_dom"/>
</dbReference>
<dbReference type="Pfam" id="PF07679">
    <property type="entry name" value="I-set"/>
    <property type="match status" value="4"/>
</dbReference>
<dbReference type="SMART" id="SM00409">
    <property type="entry name" value="IG"/>
    <property type="match status" value="3"/>
</dbReference>
<feature type="compositionally biased region" description="Basic and acidic residues" evidence="6">
    <location>
        <begin position="990"/>
        <end position="1036"/>
    </location>
</feature>
<dbReference type="Proteomes" id="UP000271098">
    <property type="component" value="Unassembled WGS sequence"/>
</dbReference>
<evidence type="ECO:0000256" key="2">
    <source>
        <dbReference type="ARBA" id="ARBA00022490"/>
    </source>
</evidence>
<dbReference type="PRINTS" id="PR00014">
    <property type="entry name" value="FNTYPEIII"/>
</dbReference>
<organism evidence="11">
    <name type="scientific">Gongylonema pulchrum</name>
    <dbReference type="NCBI Taxonomy" id="637853"/>
    <lineage>
        <taxon>Eukaryota</taxon>
        <taxon>Metazoa</taxon>
        <taxon>Ecdysozoa</taxon>
        <taxon>Nematoda</taxon>
        <taxon>Chromadorea</taxon>
        <taxon>Rhabditida</taxon>
        <taxon>Spirurina</taxon>
        <taxon>Spiruromorpha</taxon>
        <taxon>Spiruroidea</taxon>
        <taxon>Gongylonematidae</taxon>
        <taxon>Gongylonema</taxon>
    </lineage>
</organism>